<evidence type="ECO:0000313" key="1">
    <source>
        <dbReference type="EMBL" id="DAD79032.1"/>
    </source>
</evidence>
<dbReference type="EMBL" id="BK014856">
    <property type="protein sequence ID" value="DAD79032.1"/>
    <property type="molecule type" value="Genomic_DNA"/>
</dbReference>
<protein>
    <submittedName>
        <fullName evidence="1">Uncharacterized protein</fullName>
    </submittedName>
</protein>
<sequence>MTEYKTQHGGAIDTLIRLSLLRSKLSRLYHAELYFANVKRIFDKSKL</sequence>
<accession>A0A8S5MA51</accession>
<reference evidence="1" key="1">
    <citation type="journal article" date="2021" name="Proc. Natl. Acad. Sci. U.S.A.">
        <title>A Catalog of Tens of Thousands of Viruses from Human Metagenomes Reveals Hidden Associations with Chronic Diseases.</title>
        <authorList>
            <person name="Tisza M.J."/>
            <person name="Buck C.B."/>
        </authorList>
    </citation>
    <scope>NUCLEOTIDE SEQUENCE</scope>
    <source>
        <strain evidence="1">CtYOF2</strain>
    </source>
</reference>
<name>A0A8S5MA51_9CAUD</name>
<organism evidence="1">
    <name type="scientific">Siphoviridae sp. ctYOF2</name>
    <dbReference type="NCBI Taxonomy" id="2826376"/>
    <lineage>
        <taxon>Viruses</taxon>
        <taxon>Duplodnaviria</taxon>
        <taxon>Heunggongvirae</taxon>
        <taxon>Uroviricota</taxon>
        <taxon>Caudoviricetes</taxon>
    </lineage>
</organism>
<proteinExistence type="predicted"/>